<dbReference type="Pfam" id="PF02267">
    <property type="entry name" value="Rib_hydrolayse"/>
    <property type="match status" value="1"/>
</dbReference>
<organism evidence="7 8">
    <name type="scientific">Pelobates cultripes</name>
    <name type="common">Western spadefoot toad</name>
    <dbReference type="NCBI Taxonomy" id="61616"/>
    <lineage>
        <taxon>Eukaryota</taxon>
        <taxon>Metazoa</taxon>
        <taxon>Chordata</taxon>
        <taxon>Craniata</taxon>
        <taxon>Vertebrata</taxon>
        <taxon>Euteleostomi</taxon>
        <taxon>Amphibia</taxon>
        <taxon>Batrachia</taxon>
        <taxon>Anura</taxon>
        <taxon>Pelobatoidea</taxon>
        <taxon>Pelobatidae</taxon>
        <taxon>Pelobates</taxon>
    </lineage>
</organism>
<dbReference type="Gene3D" id="1.20.82.10">
    <property type="entry name" value="ADP Ribosyl Cyclase, Chain A, domain 1"/>
    <property type="match status" value="1"/>
</dbReference>
<accession>A0AAD1SGI0</accession>
<evidence type="ECO:0000313" key="7">
    <source>
        <dbReference type="EMBL" id="CAH2299845.1"/>
    </source>
</evidence>
<dbReference type="GO" id="GO:0016740">
    <property type="term" value="F:transferase activity"/>
    <property type="evidence" value="ECO:0007669"/>
    <property type="project" value="UniProtKB-KW"/>
</dbReference>
<reference evidence="7" key="1">
    <citation type="submission" date="2022-03" db="EMBL/GenBank/DDBJ databases">
        <authorList>
            <person name="Alioto T."/>
            <person name="Alioto T."/>
            <person name="Gomez Garrido J."/>
        </authorList>
    </citation>
    <scope>NUCLEOTIDE SEQUENCE</scope>
</reference>
<evidence type="ECO:0000256" key="6">
    <source>
        <dbReference type="ARBA" id="ARBA00023157"/>
    </source>
</evidence>
<dbReference type="Proteomes" id="UP001295444">
    <property type="component" value="Chromosome 06"/>
</dbReference>
<evidence type="ECO:0000256" key="4">
    <source>
        <dbReference type="ARBA" id="ARBA00022801"/>
    </source>
</evidence>
<dbReference type="GO" id="GO:0061809">
    <property type="term" value="F:NAD+ nucleosidase activity, cyclic ADP-ribose generating"/>
    <property type="evidence" value="ECO:0007669"/>
    <property type="project" value="UniProtKB-EC"/>
</dbReference>
<keyword evidence="5" id="KW-0520">NAD</keyword>
<dbReference type="PANTHER" id="PTHR10912:SF4">
    <property type="entry name" value="ADP-RIBOSYL CYCLASE_CYCLIC ADP-RIBOSE HYDROLASE 2"/>
    <property type="match status" value="1"/>
</dbReference>
<dbReference type="EC" id="3.2.2.6" evidence="2"/>
<name>A0AAD1SGI0_PELCU</name>
<dbReference type="EMBL" id="OW240917">
    <property type="protein sequence ID" value="CAH2299845.1"/>
    <property type="molecule type" value="Genomic_DNA"/>
</dbReference>
<evidence type="ECO:0000256" key="3">
    <source>
        <dbReference type="ARBA" id="ARBA00022679"/>
    </source>
</evidence>
<proteinExistence type="inferred from homology"/>
<dbReference type="SUPFAM" id="SSF52309">
    <property type="entry name" value="N-(deoxy)ribosyltransferase-like"/>
    <property type="match status" value="1"/>
</dbReference>
<dbReference type="GO" id="GO:0016849">
    <property type="term" value="F:phosphorus-oxygen lyase activity"/>
    <property type="evidence" value="ECO:0007669"/>
    <property type="project" value="TreeGrafter"/>
</dbReference>
<dbReference type="InterPro" id="IPR003193">
    <property type="entry name" value="ADP-ribosyl_cyclase"/>
</dbReference>
<dbReference type="CDD" id="cd04759">
    <property type="entry name" value="Rib_hydrolase"/>
    <property type="match status" value="1"/>
</dbReference>
<gene>
    <name evidence="7" type="ORF">PECUL_23A009489</name>
</gene>
<dbReference type="GO" id="GO:0030890">
    <property type="term" value="P:positive regulation of B cell proliferation"/>
    <property type="evidence" value="ECO:0007669"/>
    <property type="project" value="TreeGrafter"/>
</dbReference>
<keyword evidence="6" id="KW-1015">Disulfide bond</keyword>
<evidence type="ECO:0000256" key="2">
    <source>
        <dbReference type="ARBA" id="ARBA00011982"/>
    </source>
</evidence>
<evidence type="ECO:0000256" key="5">
    <source>
        <dbReference type="ARBA" id="ARBA00023027"/>
    </source>
</evidence>
<dbReference type="AlphaFoldDB" id="A0AAD1SGI0"/>
<evidence type="ECO:0000313" key="8">
    <source>
        <dbReference type="Proteomes" id="UP001295444"/>
    </source>
</evidence>
<evidence type="ECO:0000256" key="1">
    <source>
        <dbReference type="ARBA" id="ARBA00005406"/>
    </source>
</evidence>
<dbReference type="GO" id="GO:0005886">
    <property type="term" value="C:plasma membrane"/>
    <property type="evidence" value="ECO:0007669"/>
    <property type="project" value="TreeGrafter"/>
</dbReference>
<keyword evidence="3" id="KW-0808">Transferase</keyword>
<sequence>MITWSRRKRTKFSEYKTEKLQGKKTFKETQGIYVQKTSLPCIQIRFCYNNCYICSDTIFLGLAVKQWGGDGTTPNLGEIIIGRCYDYIETVNPSAGRKNCSEIWEAFKSAFVNKDPCSIFPSDYELYINLTFHNIPPNKSFFWENNKDLVHRYSDRTKRYMPLGDTLPGWLGDNLNWCGVANEPGMDYISCPTTTECEYNAQESFWRIASVTYAKYSYGEIQIMLNGSTPGGAFPVPSFLADYEIPNFDTNKISKVNIWVMDDIGGADIDSCGKNSLSVLETMLGSKHLSYSCVDNYRPVKILQCVDFPGHIDCITNSGICFPASWIGIMLPWLALISNHF</sequence>
<comment type="similarity">
    <text evidence="1">Belongs to the ADP-ribosyl cyclase family.</text>
</comment>
<keyword evidence="4 7" id="KW-0378">Hydrolase</keyword>
<keyword evidence="8" id="KW-1185">Reference proteome</keyword>
<dbReference type="PANTHER" id="PTHR10912">
    <property type="entry name" value="ADP-RIBOSYL CYCLASE"/>
    <property type="match status" value="1"/>
</dbReference>
<protein>
    <recommendedName>
        <fullName evidence="2">ADP-ribosyl cyclase/cyclic ADP-ribose hydrolase</fullName>
        <ecNumber evidence="2">3.2.2.6</ecNumber>
    </recommendedName>
</protein>
<dbReference type="Gene3D" id="3.40.50.720">
    <property type="entry name" value="NAD(P)-binding Rossmann-like Domain"/>
    <property type="match status" value="1"/>
</dbReference>